<evidence type="ECO:0000313" key="7">
    <source>
        <dbReference type="EMBL" id="QGN15069.1"/>
    </source>
</evidence>
<keyword evidence="3 5" id="KW-1133">Transmembrane helix</keyword>
<feature type="domain" description="LicD/FKTN/FKRP nucleotidyltransferase" evidence="6">
    <location>
        <begin position="470"/>
        <end position="709"/>
    </location>
</feature>
<dbReference type="InterPro" id="IPR009644">
    <property type="entry name" value="FKTN/MNN4/W02B3.4-1"/>
</dbReference>
<dbReference type="Pfam" id="PF04991">
    <property type="entry name" value="LicD"/>
    <property type="match status" value="1"/>
</dbReference>
<comment type="subcellular location">
    <subcellularLocation>
        <location evidence="1">Membrane</location>
        <topology evidence="1">Single-pass membrane protein</topology>
    </subcellularLocation>
</comment>
<evidence type="ECO:0000256" key="5">
    <source>
        <dbReference type="SAM" id="Phobius"/>
    </source>
</evidence>
<proteinExistence type="predicted"/>
<protein>
    <submittedName>
        <fullName evidence="7">Protein MNN4</fullName>
    </submittedName>
</protein>
<evidence type="ECO:0000256" key="2">
    <source>
        <dbReference type="ARBA" id="ARBA00022692"/>
    </source>
</evidence>
<dbReference type="PANTHER" id="PTHR15407">
    <property type="entry name" value="FUKUTIN-RELATED"/>
    <property type="match status" value="1"/>
</dbReference>
<keyword evidence="8" id="KW-1185">Reference proteome</keyword>
<reference evidence="7 8" key="1">
    <citation type="submission" date="2016-03" db="EMBL/GenBank/DDBJ databases">
        <title>How can Kluyveromyces marxianus grow so fast - potential evolutionary course in Saccharomyces Complex revealed by comparative genomics.</title>
        <authorList>
            <person name="Mo W."/>
            <person name="Lu W."/>
            <person name="Yang X."/>
            <person name="Qi J."/>
            <person name="Lv H."/>
        </authorList>
    </citation>
    <scope>NUCLEOTIDE SEQUENCE [LARGE SCALE GENOMIC DNA]</scope>
    <source>
        <strain evidence="7 8">FIM1</strain>
    </source>
</reference>
<dbReference type="PANTHER" id="PTHR15407:SF28">
    <property type="entry name" value="RIBITOL-5-PHOSPHATE TRANSFERASE FKTN"/>
    <property type="match status" value="1"/>
</dbReference>
<evidence type="ECO:0000256" key="1">
    <source>
        <dbReference type="ARBA" id="ARBA00004167"/>
    </source>
</evidence>
<dbReference type="Proteomes" id="UP000422736">
    <property type="component" value="Chromosome 3"/>
</dbReference>
<evidence type="ECO:0000256" key="3">
    <source>
        <dbReference type="ARBA" id="ARBA00022989"/>
    </source>
</evidence>
<organism evidence="7 8">
    <name type="scientific">Kluyveromyces marxianus</name>
    <name type="common">Yeast</name>
    <name type="synonym">Candida kefyr</name>
    <dbReference type="NCBI Taxonomy" id="4911"/>
    <lineage>
        <taxon>Eukaryota</taxon>
        <taxon>Fungi</taxon>
        <taxon>Dikarya</taxon>
        <taxon>Ascomycota</taxon>
        <taxon>Saccharomycotina</taxon>
        <taxon>Saccharomycetes</taxon>
        <taxon>Saccharomycetales</taxon>
        <taxon>Saccharomycetaceae</taxon>
        <taxon>Kluyveromyces</taxon>
    </lineage>
</organism>
<keyword evidence="4 5" id="KW-0472">Membrane</keyword>
<keyword evidence="2 5" id="KW-0812">Transmembrane</keyword>
<evidence type="ECO:0000256" key="4">
    <source>
        <dbReference type="ARBA" id="ARBA00023136"/>
    </source>
</evidence>
<feature type="transmembrane region" description="Helical" evidence="5">
    <location>
        <begin position="16"/>
        <end position="37"/>
    </location>
</feature>
<dbReference type="InterPro" id="IPR007074">
    <property type="entry name" value="LicD/FKTN/FKRP_NTP_transf"/>
</dbReference>
<sequence length="934" mass="109403">MPSIVHLVHIPRKKRFIHIFLAFISVFVVLHLISPLYGQEFELLNYKQVAESIDAFRAHAPAHVVQFYQKFRYNNELRYPKEYDLREDLLKIRYGKNNGSYWGSFEEVKYYDADPRMVWSVYLNELERREYDEVPFAWYDWADFHEYNKLLAMGPEQVPCEFLFQNAFDRDKLREVEREIGEELFHVDREAYEGQRWYETQMQASDKNVIRLLAKHCAVAETVNGSSSSSTSMSYRWGENVRVLDLFDKVRAEVYQFQARSFVLNTLQPPRSLTMVNGPTDVLQFNVRQSRQNASDYETVVSSGMLERFVRETAAGEEEQEQGPRFDHISKFKKFVKSDAAQKHRLVIKELDETRAVMHDDSQGYMMLQESDFEFDAQAKIRELEAREQKDSDNPLSPHDRAYLDSLRFSMSMHFAFTPKYFHEASHVQAFKKYGAHFDKRFFNGPLIVEQPQMELRLDSLIRNFQKFANANGLVSWLAHGTLYGWLYNGRTFPWDNDGDLQMPIRHLNILAQYFNQTLVLEDPSEGNGKFLIDVTSSITHRINGNGLNNIDARFIDIDSGLYIDITGLSVSTCPETGFNKYYKERSKDIDSRDIKFRDPNLIPGLNDLSLEQLLEEVKQRPDDFPGAQALIEKLIKKFRVQTRRRASPEANLSPEQIYNMNHQLKLYNCRNFHFVSLDTLNPLIKTTFHGVPALVAEKHITYLNNEYRVPTAYQYMKFRTNAFVPELGIWTTTSVLSKLMNKNQINEKVQPVHKPISSLRPEDVYKLLENMANTGMSELLATIYNSMPINQYRVKEMEIAYDNNLSRNDKIKLLNMLRNNVGPHLPRSQKDPWLYRYERRMWEEMVRTREEDCSNARQFVDNKMAYNLWYAIIKVAERNYPMFKISTSEKPPVEKAIVAEGTVDLNKVGAPVFQTGHLRYSNIFQSDPNILDR</sequence>
<gene>
    <name evidence="7" type="primary">MNN4</name>
    <name evidence="7" type="ORF">FIM1_1754</name>
</gene>
<dbReference type="EMBL" id="CP015056">
    <property type="protein sequence ID" value="QGN15069.1"/>
    <property type="molecule type" value="Genomic_DNA"/>
</dbReference>
<accession>A0ABX6ETI5</accession>
<evidence type="ECO:0000313" key="8">
    <source>
        <dbReference type="Proteomes" id="UP000422736"/>
    </source>
</evidence>
<evidence type="ECO:0000259" key="6">
    <source>
        <dbReference type="Pfam" id="PF04991"/>
    </source>
</evidence>
<name>A0ABX6ETI5_KLUMA</name>